<dbReference type="InterPro" id="IPR002513">
    <property type="entry name" value="Tn3_Tnp_DDE_dom"/>
</dbReference>
<organism evidence="2 3">
    <name type="scientific">Herpetosiphon gulosus</name>
    <dbReference type="NCBI Taxonomy" id="1973496"/>
    <lineage>
        <taxon>Bacteria</taxon>
        <taxon>Bacillati</taxon>
        <taxon>Chloroflexota</taxon>
        <taxon>Chloroflexia</taxon>
        <taxon>Herpetosiphonales</taxon>
        <taxon>Herpetosiphonaceae</taxon>
        <taxon>Herpetosiphon</taxon>
    </lineage>
</organism>
<gene>
    <name evidence="2" type="ORF">Hgul01_05126</name>
</gene>
<dbReference type="Proteomes" id="UP001428290">
    <property type="component" value="Unassembled WGS sequence"/>
</dbReference>
<evidence type="ECO:0000313" key="2">
    <source>
        <dbReference type="EMBL" id="GAA5531301.1"/>
    </source>
</evidence>
<sequence length="244" mass="28221">MLDGLLENNTILQIQEHTTDTHGYTEIIFALCYLLGYAFMPRIRDLKDQQLYRANRTAEYGIFTPLLTKTVDVDIIEEQWDAMVQLAQSLKERTVAAHVVVQRLTNSFPLDRLAKAVTNLGRLIKTEYILRYITEPPVRRKVHVQLNKGEYRHKLPRWVFFANQGEFTTGDYEEIMNKASALSLVSNAILYWNTRHISRILEQLHQNGETIDPEVLKHISLLPYKHVLPNGTYFIDEGSSEGYG</sequence>
<evidence type="ECO:0000259" key="1">
    <source>
        <dbReference type="Pfam" id="PF01526"/>
    </source>
</evidence>
<dbReference type="RefSeq" id="WP_345724866.1">
    <property type="nucleotide sequence ID" value="NZ_BAABRU010000042.1"/>
</dbReference>
<feature type="domain" description="Tn3 transposase DDE" evidence="1">
    <location>
        <begin position="1"/>
        <end position="233"/>
    </location>
</feature>
<name>A0ABP9X7E9_9CHLR</name>
<dbReference type="Pfam" id="PF01526">
    <property type="entry name" value="DDE_Tnp_Tn3"/>
    <property type="match status" value="1"/>
</dbReference>
<dbReference type="EMBL" id="BAABRU010000042">
    <property type="protein sequence ID" value="GAA5531301.1"/>
    <property type="molecule type" value="Genomic_DNA"/>
</dbReference>
<comment type="caution">
    <text evidence="2">The sequence shown here is derived from an EMBL/GenBank/DDBJ whole genome shotgun (WGS) entry which is preliminary data.</text>
</comment>
<reference evidence="2 3" key="1">
    <citation type="submission" date="2024-02" db="EMBL/GenBank/DDBJ databases">
        <title>Herpetosiphon gulosus NBRC 112829.</title>
        <authorList>
            <person name="Ichikawa N."/>
            <person name="Katano-Makiyama Y."/>
            <person name="Hidaka K."/>
        </authorList>
    </citation>
    <scope>NUCLEOTIDE SEQUENCE [LARGE SCALE GENOMIC DNA]</scope>
    <source>
        <strain evidence="2 3">NBRC 112829</strain>
    </source>
</reference>
<keyword evidence="3" id="KW-1185">Reference proteome</keyword>
<proteinExistence type="predicted"/>
<protein>
    <submittedName>
        <fullName evidence="2">Tn3 family transposase ISShes11</fullName>
    </submittedName>
</protein>
<evidence type="ECO:0000313" key="3">
    <source>
        <dbReference type="Proteomes" id="UP001428290"/>
    </source>
</evidence>
<accession>A0ABP9X7E9</accession>